<comment type="similarity">
    <text evidence="5">Belongs to the class I-like SAM-binding methyltransferase superfamily. MenG/UbiE family.</text>
</comment>
<keyword evidence="2 5" id="KW-0489">Methyltransferase</keyword>
<gene>
    <name evidence="6" type="primary">ubiE</name>
    <name evidence="5" type="synonym">menG</name>
    <name evidence="6" type="ORF">SAMEA104719789_01098</name>
</gene>
<dbReference type="PANTHER" id="PTHR43591">
    <property type="entry name" value="METHYLTRANSFERASE"/>
    <property type="match status" value="1"/>
</dbReference>
<dbReference type="GO" id="GO:0032259">
    <property type="term" value="P:methylation"/>
    <property type="evidence" value="ECO:0007669"/>
    <property type="project" value="UniProtKB-KW"/>
</dbReference>
<dbReference type="SUPFAM" id="SSF53335">
    <property type="entry name" value="S-adenosyl-L-methionine-dependent methyltransferases"/>
    <property type="match status" value="1"/>
</dbReference>
<evidence type="ECO:0000256" key="5">
    <source>
        <dbReference type="HAMAP-Rule" id="MF_01813"/>
    </source>
</evidence>
<comment type="function">
    <text evidence="5">Methyltransferase required for the conversion of demethylmenaquinol (DMKH2) to menaquinol (MKH2).</text>
</comment>
<feature type="binding site" evidence="5">
    <location>
        <begin position="115"/>
        <end position="116"/>
    </location>
    <ligand>
        <name>S-adenosyl-L-methionine</name>
        <dbReference type="ChEBI" id="CHEBI:59789"/>
    </ligand>
</feature>
<dbReference type="PROSITE" id="PS51608">
    <property type="entry name" value="SAM_MT_UBIE"/>
    <property type="match status" value="1"/>
</dbReference>
<dbReference type="PROSITE" id="PS01184">
    <property type="entry name" value="UBIE_2"/>
    <property type="match status" value="1"/>
</dbReference>
<dbReference type="UniPathway" id="UPA00079">
    <property type="reaction ID" value="UER00169"/>
</dbReference>
<dbReference type="CDD" id="cd02440">
    <property type="entry name" value="AdoMet_MTases"/>
    <property type="match status" value="1"/>
</dbReference>
<keyword evidence="6" id="KW-0830">Ubiquinone</keyword>
<dbReference type="InterPro" id="IPR029063">
    <property type="entry name" value="SAM-dependent_MTases_sf"/>
</dbReference>
<dbReference type="NCBIfam" id="TIGR01934">
    <property type="entry name" value="MenG_MenH_UbiE"/>
    <property type="match status" value="1"/>
</dbReference>
<dbReference type="NCBIfam" id="NF001244">
    <property type="entry name" value="PRK00216.1-5"/>
    <property type="match status" value="1"/>
</dbReference>
<comment type="pathway">
    <text evidence="5">Quinol/quinone metabolism; menaquinone biosynthesis; menaquinol from 1,4-dihydroxy-2-naphthoate: step 2/2.</text>
</comment>
<dbReference type="InterPro" id="IPR004033">
    <property type="entry name" value="UbiE/COQ5_MeTrFase"/>
</dbReference>
<protein>
    <recommendedName>
        <fullName evidence="5">Demethylmenaquinone methyltransferase</fullName>
        <ecNumber evidence="5">2.1.1.163</ecNumber>
    </recommendedName>
</protein>
<evidence type="ECO:0000256" key="1">
    <source>
        <dbReference type="ARBA" id="ARBA00022428"/>
    </source>
</evidence>
<dbReference type="GO" id="GO:0009234">
    <property type="term" value="P:menaquinone biosynthetic process"/>
    <property type="evidence" value="ECO:0007669"/>
    <property type="project" value="UniProtKB-UniRule"/>
</dbReference>
<feature type="binding site" evidence="5">
    <location>
        <position position="87"/>
    </location>
    <ligand>
        <name>S-adenosyl-L-methionine</name>
        <dbReference type="ChEBI" id="CHEBI:59789"/>
    </ligand>
</feature>
<organism evidence="6 7">
    <name type="scientific">Candidatus Ornithobacterium hominis</name>
    <dbReference type="NCBI Taxonomy" id="2497989"/>
    <lineage>
        <taxon>Bacteria</taxon>
        <taxon>Pseudomonadati</taxon>
        <taxon>Bacteroidota</taxon>
        <taxon>Flavobacteriia</taxon>
        <taxon>Flavobacteriales</taxon>
        <taxon>Weeksellaceae</taxon>
        <taxon>Ornithobacterium</taxon>
    </lineage>
</organism>
<evidence type="ECO:0000313" key="6">
    <source>
        <dbReference type="EMBL" id="SZD72985.1"/>
    </source>
</evidence>
<comment type="caution">
    <text evidence="5">Lacks conserved residue(s) required for the propagation of feature annotation.</text>
</comment>
<dbReference type="EC" id="2.1.1.163" evidence="5"/>
<feature type="binding site" evidence="5">
    <location>
        <position position="67"/>
    </location>
    <ligand>
        <name>S-adenosyl-L-methionine</name>
        <dbReference type="ChEBI" id="CHEBI:59789"/>
    </ligand>
</feature>
<dbReference type="AlphaFoldDB" id="A0A383TZF7"/>
<keyword evidence="7" id="KW-1185">Reference proteome</keyword>
<dbReference type="PANTHER" id="PTHR43591:SF24">
    <property type="entry name" value="2-METHOXY-6-POLYPRENYL-1,4-BENZOQUINOL METHYLASE, MITOCHONDRIAL"/>
    <property type="match status" value="1"/>
</dbReference>
<evidence type="ECO:0000256" key="4">
    <source>
        <dbReference type="ARBA" id="ARBA00022691"/>
    </source>
</evidence>
<evidence type="ECO:0000313" key="7">
    <source>
        <dbReference type="Proteomes" id="UP000262142"/>
    </source>
</evidence>
<dbReference type="OrthoDB" id="9808140at2"/>
<proteinExistence type="inferred from homology"/>
<evidence type="ECO:0000256" key="3">
    <source>
        <dbReference type="ARBA" id="ARBA00022679"/>
    </source>
</evidence>
<keyword evidence="3 5" id="KW-0808">Transferase</keyword>
<reference evidence="6 7" key="1">
    <citation type="submission" date="2018-09" db="EMBL/GenBank/DDBJ databases">
        <authorList>
            <consortium name="Pathogen Informatics"/>
        </authorList>
    </citation>
    <scope>NUCLEOTIDE SEQUENCE [LARGE SCALE GENOMIC DNA]</scope>
    <source>
        <strain evidence="6 7">OH-22767</strain>
    </source>
</reference>
<dbReference type="Gene3D" id="3.40.50.150">
    <property type="entry name" value="Vaccinia Virus protein VP39"/>
    <property type="match status" value="1"/>
</dbReference>
<comment type="catalytic activity">
    <reaction evidence="5">
        <text>a 2-demethylmenaquinol + S-adenosyl-L-methionine = a menaquinol + S-adenosyl-L-homocysteine + H(+)</text>
        <dbReference type="Rhea" id="RHEA:42640"/>
        <dbReference type="Rhea" id="RHEA-COMP:9539"/>
        <dbReference type="Rhea" id="RHEA-COMP:9563"/>
        <dbReference type="ChEBI" id="CHEBI:15378"/>
        <dbReference type="ChEBI" id="CHEBI:18151"/>
        <dbReference type="ChEBI" id="CHEBI:55437"/>
        <dbReference type="ChEBI" id="CHEBI:57856"/>
        <dbReference type="ChEBI" id="CHEBI:59789"/>
        <dbReference type="EC" id="2.1.1.163"/>
    </reaction>
</comment>
<dbReference type="GO" id="GO:0043770">
    <property type="term" value="F:demethylmenaquinone methyltransferase activity"/>
    <property type="evidence" value="ECO:0007669"/>
    <property type="project" value="UniProtKB-UniRule"/>
</dbReference>
<dbReference type="PROSITE" id="PS01183">
    <property type="entry name" value="UBIE_1"/>
    <property type="match status" value="1"/>
</dbReference>
<accession>A0A383TZF7</accession>
<sequence length="242" mass="27735">MSQKIKPYNTQKSKKNEVEEMFDNISSKYDFLNRLLSARIDVLWRNQVVSKAKKENPEKILDVATGTGDLAIALARKIKASKITGYDLSAGMLQIGKQKISKKNLQNRIEMIQGDAENMPFDDDSFDAITVAFGVRNFENLDQGLTEFYRVLKPGGKLFILEFSQPQKFPMKQLYQFYSYRILPAIGQLFSKDSRAYTYLPESVSAFPHGEEMLNILKKNQFKQVKDKKLTFGISSIYEAIK</sequence>
<dbReference type="HAMAP" id="MF_01813">
    <property type="entry name" value="MenG_UbiE_methyltr"/>
    <property type="match status" value="1"/>
</dbReference>
<keyword evidence="1 5" id="KW-0474">Menaquinone biosynthesis</keyword>
<keyword evidence="4 5" id="KW-0949">S-adenosyl-L-methionine</keyword>
<dbReference type="InterPro" id="IPR023576">
    <property type="entry name" value="UbiE/COQ5_MeTrFase_CS"/>
</dbReference>
<dbReference type="Pfam" id="PF01209">
    <property type="entry name" value="Ubie_methyltran"/>
    <property type="match status" value="1"/>
</dbReference>
<evidence type="ECO:0000256" key="2">
    <source>
        <dbReference type="ARBA" id="ARBA00022603"/>
    </source>
</evidence>
<dbReference type="EMBL" id="UNSC01000004">
    <property type="protein sequence ID" value="SZD72985.1"/>
    <property type="molecule type" value="Genomic_DNA"/>
</dbReference>
<name>A0A383TZF7_9FLAO</name>
<dbReference type="RefSeq" id="WP_119059404.1">
    <property type="nucleotide sequence ID" value="NZ_UNSC01000004.1"/>
</dbReference>
<dbReference type="Proteomes" id="UP000262142">
    <property type="component" value="Unassembled WGS sequence"/>
</dbReference>